<evidence type="ECO:0000259" key="3">
    <source>
        <dbReference type="PROSITE" id="PS50853"/>
    </source>
</evidence>
<dbReference type="Pfam" id="PF00041">
    <property type="entry name" value="fn3"/>
    <property type="match status" value="1"/>
</dbReference>
<evidence type="ECO:0000313" key="4">
    <source>
        <dbReference type="EMBL" id="GAH44333.1"/>
    </source>
</evidence>
<keyword evidence="1" id="KW-0732">Signal</keyword>
<feature type="region of interest" description="Disordered" evidence="2">
    <location>
        <begin position="109"/>
        <end position="131"/>
    </location>
</feature>
<dbReference type="InterPro" id="IPR032812">
    <property type="entry name" value="SbsA_Ig"/>
</dbReference>
<name>X1HG99_9ZZZZ</name>
<dbReference type="AlphaFoldDB" id="X1HG99"/>
<dbReference type="Pfam" id="PF13205">
    <property type="entry name" value="Big_5"/>
    <property type="match status" value="1"/>
</dbReference>
<comment type="caution">
    <text evidence="4">The sequence shown here is derived from an EMBL/GenBank/DDBJ whole genome shotgun (WGS) entry which is preliminary data.</text>
</comment>
<feature type="compositionally biased region" description="Polar residues" evidence="2">
    <location>
        <begin position="198"/>
        <end position="215"/>
    </location>
</feature>
<gene>
    <name evidence="4" type="ORF">S03H2_19229</name>
</gene>
<reference evidence="4" key="1">
    <citation type="journal article" date="2014" name="Front. Microbiol.">
        <title>High frequency of phylogenetically diverse reductive dehalogenase-homologous genes in deep subseafloor sedimentary metagenomes.</title>
        <authorList>
            <person name="Kawai M."/>
            <person name="Futagami T."/>
            <person name="Toyoda A."/>
            <person name="Takaki Y."/>
            <person name="Nishi S."/>
            <person name="Hori S."/>
            <person name="Arai W."/>
            <person name="Tsubouchi T."/>
            <person name="Morono Y."/>
            <person name="Uchiyama I."/>
            <person name="Ito T."/>
            <person name="Fujiyama A."/>
            <person name="Inagaki F."/>
            <person name="Takami H."/>
        </authorList>
    </citation>
    <scope>NUCLEOTIDE SEQUENCE</scope>
    <source>
        <strain evidence="4">Expedition CK06-06</strain>
    </source>
</reference>
<dbReference type="InterPro" id="IPR036116">
    <property type="entry name" value="FN3_sf"/>
</dbReference>
<dbReference type="InterPro" id="IPR013320">
    <property type="entry name" value="ConA-like_dom_sf"/>
</dbReference>
<dbReference type="InterPro" id="IPR013783">
    <property type="entry name" value="Ig-like_fold"/>
</dbReference>
<accession>X1HG99</accession>
<feature type="domain" description="Fibronectin type-III" evidence="3">
    <location>
        <begin position="103"/>
        <end position="215"/>
    </location>
</feature>
<proteinExistence type="predicted"/>
<dbReference type="InterPro" id="IPR003961">
    <property type="entry name" value="FN3_dom"/>
</dbReference>
<sequence length="314" mass="33493">MFDGGGSVTSSQFTIYLDGGSVSTGTHDTGSKSAPLTGLDGTRIGHHQAGWIAYFNGIMDEVRISSVKREAEWIKASYETQRDHLLDWGSEEEEEADTVAPEAIDDLEAATGTNEGEVDLTWTAPGDDGNTGTADSYDIRYSDAEINEGNWGSATPVTPAPPAPSIATTEESMTVTGLTWGNTYWFAIKTSDEVPNESAISNSDSAGAQSETPPTVSVYLPDDNATDVELNATLKLTFDEDMAKGTGNIKIYNSGGLFQEIAVTEVTIAGAEVTIPHNDFAYETGYYVTMASGVLEDLAANDYAGILNETTWNF</sequence>
<dbReference type="SMART" id="SM00060">
    <property type="entry name" value="FN3"/>
    <property type="match status" value="1"/>
</dbReference>
<organism evidence="4">
    <name type="scientific">marine sediment metagenome</name>
    <dbReference type="NCBI Taxonomy" id="412755"/>
    <lineage>
        <taxon>unclassified sequences</taxon>
        <taxon>metagenomes</taxon>
        <taxon>ecological metagenomes</taxon>
    </lineage>
</organism>
<dbReference type="EMBL" id="BARU01010029">
    <property type="protein sequence ID" value="GAH44333.1"/>
    <property type="molecule type" value="Genomic_DNA"/>
</dbReference>
<dbReference type="SUPFAM" id="SSF49899">
    <property type="entry name" value="Concanavalin A-like lectins/glucanases"/>
    <property type="match status" value="1"/>
</dbReference>
<dbReference type="Gene3D" id="2.60.120.200">
    <property type="match status" value="1"/>
</dbReference>
<evidence type="ECO:0000256" key="1">
    <source>
        <dbReference type="ARBA" id="ARBA00022729"/>
    </source>
</evidence>
<feature type="region of interest" description="Disordered" evidence="2">
    <location>
        <begin position="196"/>
        <end position="215"/>
    </location>
</feature>
<dbReference type="SUPFAM" id="SSF49265">
    <property type="entry name" value="Fibronectin type III"/>
    <property type="match status" value="1"/>
</dbReference>
<protein>
    <recommendedName>
        <fullName evidence="3">Fibronectin type-III domain-containing protein</fullName>
    </recommendedName>
</protein>
<dbReference type="Gene3D" id="2.60.40.10">
    <property type="entry name" value="Immunoglobulins"/>
    <property type="match status" value="1"/>
</dbReference>
<dbReference type="PROSITE" id="PS50853">
    <property type="entry name" value="FN3"/>
    <property type="match status" value="1"/>
</dbReference>
<dbReference type="CDD" id="cd00063">
    <property type="entry name" value="FN3"/>
    <property type="match status" value="1"/>
</dbReference>
<evidence type="ECO:0000256" key="2">
    <source>
        <dbReference type="SAM" id="MobiDB-lite"/>
    </source>
</evidence>
<feature type="non-terminal residue" evidence="4">
    <location>
        <position position="314"/>
    </location>
</feature>